<keyword evidence="3" id="KW-0813">Transport</keyword>
<keyword evidence="8" id="KW-0472">Membrane</keyword>
<dbReference type="PROSITE" id="PS00211">
    <property type="entry name" value="ABC_TRANSPORTER_1"/>
    <property type="match status" value="1"/>
</dbReference>
<accession>A7I5X1</accession>
<sequence length="374" mass="41070" precursor="true">MPLFGHKKDLVPAAPAFPESPTGTSVSPFGNPQVHQVSTDGSEIIRIEHLSKVFKSKIKTVIAVNDVSFEVKRGEIFGLLGSNGAGKSTLIRILTTLLAPTSGQAFVNNYDITRDPESIRAIIGVCPQNYTSDLELTAYDNLEFYGKLQNVPDSTLPARIMELLTMAGLADRAYMPVATFSGGMKRKLEIVRAFIHRPLILFLDEPTIGLDPEARREVWQQIMMLNRENTTIILTTHYMDEAEKLCGRIAFVERGKLIALDTMENLRKLIPAGDLIEISIDHMDPLAEEEIRTLDLVNAVTVVEHNVTISATNGSQAILSILGVFDKYRIPVISISIRSPSLEDIFIYLTGKGLDNGSGEENDAAGPGGRRRGP</sequence>
<evidence type="ECO:0000256" key="6">
    <source>
        <dbReference type="ARBA" id="ARBA00022840"/>
    </source>
</evidence>
<dbReference type="OrthoDB" id="31298at2157"/>
<evidence type="ECO:0000256" key="2">
    <source>
        <dbReference type="ARBA" id="ARBA00004413"/>
    </source>
</evidence>
<feature type="compositionally biased region" description="Basic and acidic residues" evidence="10">
    <location>
        <begin position="1"/>
        <end position="10"/>
    </location>
</feature>
<dbReference type="eggNOG" id="arCOG00194">
    <property type="taxonomic scope" value="Archaea"/>
</dbReference>
<dbReference type="NCBIfam" id="TIGR01188">
    <property type="entry name" value="drrA"/>
    <property type="match status" value="1"/>
</dbReference>
<dbReference type="SUPFAM" id="SSF52540">
    <property type="entry name" value="P-loop containing nucleoside triphosphate hydrolases"/>
    <property type="match status" value="1"/>
</dbReference>
<keyword evidence="7" id="KW-1133">Transmembrane helix</keyword>
<dbReference type="InterPro" id="IPR027417">
    <property type="entry name" value="P-loop_NTPase"/>
</dbReference>
<dbReference type="GO" id="GO:0005524">
    <property type="term" value="F:ATP binding"/>
    <property type="evidence" value="ECO:0007669"/>
    <property type="project" value="UniProtKB-KW"/>
</dbReference>
<protein>
    <submittedName>
        <fullName evidence="12">Daunorubicin resistance ABC transporter ATPase subunit</fullName>
    </submittedName>
</protein>
<feature type="region of interest" description="Disordered" evidence="10">
    <location>
        <begin position="1"/>
        <end position="32"/>
    </location>
</feature>
<comment type="similarity">
    <text evidence="9">Belongs to the ABC transporter superfamily. Drug exporter-1 (DrugE1) (TC 3.A.1.105) family.</text>
</comment>
<reference evidence="13" key="1">
    <citation type="journal article" date="2015" name="Microbiology">
        <title>Genome of Methanoregula boonei 6A8 reveals adaptations to oligotrophic peatland environments.</title>
        <authorList>
            <person name="Braeuer S."/>
            <person name="Cadillo-Quiroz H."/>
            <person name="Kyrpides N."/>
            <person name="Woyke T."/>
            <person name="Goodwin L."/>
            <person name="Detter C."/>
            <person name="Podell S."/>
            <person name="Yavitt J.B."/>
            <person name="Zinder S.H."/>
        </authorList>
    </citation>
    <scope>NUCLEOTIDE SEQUENCE [LARGE SCALE GENOMIC DNA]</scope>
    <source>
        <strain evidence="13">DSM 21154 / JCM 14090 / 6A8</strain>
    </source>
</reference>
<dbReference type="EMBL" id="CP000780">
    <property type="protein sequence ID" value="ABS55132.1"/>
    <property type="molecule type" value="Genomic_DNA"/>
</dbReference>
<evidence type="ECO:0000313" key="13">
    <source>
        <dbReference type="Proteomes" id="UP000002408"/>
    </source>
</evidence>
<organism evidence="12 13">
    <name type="scientific">Methanoregula boonei (strain DSM 21154 / JCM 14090 / 6A8)</name>
    <dbReference type="NCBI Taxonomy" id="456442"/>
    <lineage>
        <taxon>Archaea</taxon>
        <taxon>Methanobacteriati</taxon>
        <taxon>Methanobacteriota</taxon>
        <taxon>Stenosarchaea group</taxon>
        <taxon>Methanomicrobia</taxon>
        <taxon>Methanomicrobiales</taxon>
        <taxon>Methanoregulaceae</taxon>
        <taxon>Methanoregula</taxon>
    </lineage>
</organism>
<evidence type="ECO:0000256" key="7">
    <source>
        <dbReference type="ARBA" id="ARBA00022989"/>
    </source>
</evidence>
<keyword evidence="5" id="KW-0547">Nucleotide-binding</keyword>
<dbReference type="AlphaFoldDB" id="A7I5X1"/>
<evidence type="ECO:0000256" key="10">
    <source>
        <dbReference type="SAM" id="MobiDB-lite"/>
    </source>
</evidence>
<evidence type="ECO:0000256" key="3">
    <source>
        <dbReference type="ARBA" id="ARBA00022448"/>
    </source>
</evidence>
<keyword evidence="13" id="KW-1185">Reference proteome</keyword>
<dbReference type="FunFam" id="3.40.50.300:FF:000335">
    <property type="entry name" value="ATP binding cassette subfamily A member 5"/>
    <property type="match status" value="1"/>
</dbReference>
<evidence type="ECO:0000256" key="5">
    <source>
        <dbReference type="ARBA" id="ARBA00022741"/>
    </source>
</evidence>
<dbReference type="InterPro" id="IPR003439">
    <property type="entry name" value="ABC_transporter-like_ATP-bd"/>
</dbReference>
<evidence type="ECO:0000256" key="4">
    <source>
        <dbReference type="ARBA" id="ARBA00022692"/>
    </source>
</evidence>
<proteinExistence type="inferred from homology"/>
<dbReference type="STRING" id="456442.Mboo_0614"/>
<dbReference type="SMART" id="SM00382">
    <property type="entry name" value="AAA"/>
    <property type="match status" value="1"/>
</dbReference>
<gene>
    <name evidence="12" type="ordered locus">Mboo_0614</name>
</gene>
<dbReference type="GO" id="GO:0043215">
    <property type="term" value="P:daunorubicin transport"/>
    <property type="evidence" value="ECO:0007669"/>
    <property type="project" value="InterPro"/>
</dbReference>
<dbReference type="InterPro" id="IPR017871">
    <property type="entry name" value="ABC_transporter-like_CS"/>
</dbReference>
<comment type="subcellular location">
    <subcellularLocation>
        <location evidence="2">Cell membrane</location>
        <topology evidence="2">Peripheral membrane protein</topology>
        <orientation evidence="2">Cytoplasmic side</orientation>
    </subcellularLocation>
    <subcellularLocation>
        <location evidence="1">Membrane</location>
        <topology evidence="1">Multi-pass membrane protein</topology>
    </subcellularLocation>
</comment>
<dbReference type="Proteomes" id="UP000002408">
    <property type="component" value="Chromosome"/>
</dbReference>
<dbReference type="PANTHER" id="PTHR43582:SF2">
    <property type="entry name" value="LINEARMYCIN RESISTANCE ATP-BINDING PROTEIN LNRL"/>
    <property type="match status" value="1"/>
</dbReference>
<dbReference type="InterPro" id="IPR003593">
    <property type="entry name" value="AAA+_ATPase"/>
</dbReference>
<evidence type="ECO:0000313" key="12">
    <source>
        <dbReference type="EMBL" id="ABS55132.1"/>
    </source>
</evidence>
<dbReference type="RefSeq" id="WP_012106153.1">
    <property type="nucleotide sequence ID" value="NC_009712.1"/>
</dbReference>
<dbReference type="HOGENOM" id="CLU_000604_1_2_2"/>
<feature type="domain" description="ABC transporter" evidence="11">
    <location>
        <begin position="45"/>
        <end position="279"/>
    </location>
</feature>
<dbReference type="PROSITE" id="PS50893">
    <property type="entry name" value="ABC_TRANSPORTER_2"/>
    <property type="match status" value="1"/>
</dbReference>
<dbReference type="GO" id="GO:0005886">
    <property type="term" value="C:plasma membrane"/>
    <property type="evidence" value="ECO:0007669"/>
    <property type="project" value="UniProtKB-SubCell"/>
</dbReference>
<evidence type="ECO:0000256" key="8">
    <source>
        <dbReference type="ARBA" id="ARBA00023136"/>
    </source>
</evidence>
<evidence type="ECO:0000256" key="1">
    <source>
        <dbReference type="ARBA" id="ARBA00004141"/>
    </source>
</evidence>
<keyword evidence="4" id="KW-0812">Transmembrane</keyword>
<dbReference type="GO" id="GO:1900753">
    <property type="term" value="P:doxorubicin transport"/>
    <property type="evidence" value="ECO:0007669"/>
    <property type="project" value="InterPro"/>
</dbReference>
<dbReference type="GeneID" id="5411128"/>
<feature type="compositionally biased region" description="Polar residues" evidence="10">
    <location>
        <begin position="21"/>
        <end position="32"/>
    </location>
</feature>
<keyword evidence="6" id="KW-0067">ATP-binding</keyword>
<dbReference type="InterPro" id="IPR005894">
    <property type="entry name" value="DrrA"/>
</dbReference>
<dbReference type="Gene3D" id="3.40.50.300">
    <property type="entry name" value="P-loop containing nucleotide triphosphate hydrolases"/>
    <property type="match status" value="1"/>
</dbReference>
<evidence type="ECO:0000259" key="11">
    <source>
        <dbReference type="PROSITE" id="PS50893"/>
    </source>
</evidence>
<dbReference type="Pfam" id="PF00005">
    <property type="entry name" value="ABC_tran"/>
    <property type="match status" value="1"/>
</dbReference>
<evidence type="ECO:0000256" key="9">
    <source>
        <dbReference type="ARBA" id="ARBA00049985"/>
    </source>
</evidence>
<dbReference type="KEGG" id="mbn:Mboo_0614"/>
<dbReference type="PANTHER" id="PTHR43582">
    <property type="entry name" value="LINEARMYCIN RESISTANCE ATP-BINDING PROTEIN LNRL"/>
    <property type="match status" value="1"/>
</dbReference>
<dbReference type="GO" id="GO:0016887">
    <property type="term" value="F:ATP hydrolysis activity"/>
    <property type="evidence" value="ECO:0007669"/>
    <property type="project" value="InterPro"/>
</dbReference>
<name>A7I5X1_METB6</name>